<evidence type="ECO:0000259" key="1">
    <source>
        <dbReference type="PROSITE" id="PS51186"/>
    </source>
</evidence>
<dbReference type="CDD" id="cd04301">
    <property type="entry name" value="NAT_SF"/>
    <property type="match status" value="1"/>
</dbReference>
<dbReference type="Gene3D" id="3.40.630.30">
    <property type="match status" value="1"/>
</dbReference>
<accession>A0ABV3TTH0</accession>
<protein>
    <submittedName>
        <fullName evidence="2">GNAT family N-acetyltransferase</fullName>
        <ecNumber evidence="2">2.3.1.-</ecNumber>
    </submittedName>
</protein>
<proteinExistence type="predicted"/>
<dbReference type="PROSITE" id="PS51186">
    <property type="entry name" value="GNAT"/>
    <property type="match status" value="1"/>
</dbReference>
<dbReference type="InterPro" id="IPR000182">
    <property type="entry name" value="GNAT_dom"/>
</dbReference>
<reference evidence="2 3" key="1">
    <citation type="journal article" date="2011" name="Int. J. Syst. Evol. Microbiol.">
        <title>Zhongshania antarctica gen. nov., sp. nov. and Zhongshania guokunii sp. nov., gammaproteobacteria respectively isolated from coastal attached (fast) ice and surface seawater of the Antarctic.</title>
        <authorList>
            <person name="Li H.J."/>
            <person name="Zhang X.Y."/>
            <person name="Chen C.X."/>
            <person name="Zhang Y.J."/>
            <person name="Gao Z.M."/>
            <person name="Yu Y."/>
            <person name="Chen X.L."/>
            <person name="Chen B."/>
            <person name="Zhang Y.Z."/>
        </authorList>
    </citation>
    <scope>NUCLEOTIDE SEQUENCE [LARGE SCALE GENOMIC DNA]</scope>
    <source>
        <strain evidence="2 3">R06B22</strain>
    </source>
</reference>
<keyword evidence="3" id="KW-1185">Reference proteome</keyword>
<dbReference type="PANTHER" id="PTHR42791:SF1">
    <property type="entry name" value="N-ACETYLTRANSFERASE DOMAIN-CONTAINING PROTEIN"/>
    <property type="match status" value="1"/>
</dbReference>
<dbReference type="Proteomes" id="UP001557484">
    <property type="component" value="Unassembled WGS sequence"/>
</dbReference>
<organism evidence="2 3">
    <name type="scientific">Zhongshania arctica</name>
    <dbReference type="NCBI Taxonomy" id="3238302"/>
    <lineage>
        <taxon>Bacteria</taxon>
        <taxon>Pseudomonadati</taxon>
        <taxon>Pseudomonadota</taxon>
        <taxon>Gammaproteobacteria</taxon>
        <taxon>Cellvibrionales</taxon>
        <taxon>Spongiibacteraceae</taxon>
        <taxon>Zhongshania</taxon>
    </lineage>
</organism>
<keyword evidence="2" id="KW-0808">Transferase</keyword>
<evidence type="ECO:0000313" key="2">
    <source>
        <dbReference type="EMBL" id="MEX1664565.1"/>
    </source>
</evidence>
<comment type="caution">
    <text evidence="2">The sequence shown here is derived from an EMBL/GenBank/DDBJ whole genome shotgun (WGS) entry which is preliminary data.</text>
</comment>
<feature type="domain" description="N-acetyltransferase" evidence="1">
    <location>
        <begin position="76"/>
        <end position="213"/>
    </location>
</feature>
<dbReference type="Pfam" id="PF00583">
    <property type="entry name" value="Acetyltransf_1"/>
    <property type="match status" value="1"/>
</dbReference>
<dbReference type="InterPro" id="IPR052523">
    <property type="entry name" value="Trichothecene_AcTrans"/>
</dbReference>
<dbReference type="PANTHER" id="PTHR42791">
    <property type="entry name" value="GNAT FAMILY ACETYLTRANSFERASE"/>
    <property type="match status" value="1"/>
</dbReference>
<dbReference type="EMBL" id="JBFRYB010000001">
    <property type="protein sequence ID" value="MEX1664565.1"/>
    <property type="molecule type" value="Genomic_DNA"/>
</dbReference>
<dbReference type="GO" id="GO:0016746">
    <property type="term" value="F:acyltransferase activity"/>
    <property type="evidence" value="ECO:0007669"/>
    <property type="project" value="UniProtKB-KW"/>
</dbReference>
<keyword evidence="2" id="KW-0012">Acyltransferase</keyword>
<sequence>MSKSMAAAISLTEDRRNLELGSVRKLKANELRRFAEVLALAFNDDPPTRWILPDDNRRQALLAKGLHLWARKLWFPLGECLTTENVLGAAAWIPPGGWEISPLRQLLLLPSMALVFGRSTTRVVSAILALEANHPKEAHFYLPFAGVIPEWQGKGLGTALLAPVLERCDSEGIPAYLEASSPTNRRLYERHGFVVTEEFSFGDDAPPLWRMWRAPN</sequence>
<dbReference type="InterPro" id="IPR016181">
    <property type="entry name" value="Acyl_CoA_acyltransferase"/>
</dbReference>
<dbReference type="RefSeq" id="WP_368374687.1">
    <property type="nucleotide sequence ID" value="NZ_JBFRYB010000001.1"/>
</dbReference>
<dbReference type="EC" id="2.3.1.-" evidence="2"/>
<dbReference type="SUPFAM" id="SSF55729">
    <property type="entry name" value="Acyl-CoA N-acyltransferases (Nat)"/>
    <property type="match status" value="1"/>
</dbReference>
<name>A0ABV3TTH0_9GAMM</name>
<gene>
    <name evidence="2" type="ORF">AB4875_03635</name>
</gene>
<evidence type="ECO:0000313" key="3">
    <source>
        <dbReference type="Proteomes" id="UP001557484"/>
    </source>
</evidence>